<evidence type="ECO:0000256" key="9">
    <source>
        <dbReference type="SAM" id="Coils"/>
    </source>
</evidence>
<dbReference type="Pfam" id="PF14943">
    <property type="entry name" value="MRP-S26"/>
    <property type="match status" value="1"/>
</dbReference>
<feature type="coiled-coil region" evidence="9">
    <location>
        <begin position="113"/>
        <end position="173"/>
    </location>
</feature>
<comment type="similarity">
    <text evidence="2">Belongs to the mitochondrion-specific ribosomal protein mS26 family.</text>
</comment>
<evidence type="ECO:0000256" key="5">
    <source>
        <dbReference type="ARBA" id="ARBA00023128"/>
    </source>
</evidence>
<comment type="subcellular location">
    <subcellularLocation>
        <location evidence="1">Mitochondrion</location>
    </subcellularLocation>
</comment>
<evidence type="ECO:0000256" key="3">
    <source>
        <dbReference type="ARBA" id="ARBA00022946"/>
    </source>
</evidence>
<keyword evidence="3" id="KW-0809">Transit peptide</keyword>
<evidence type="ECO:0000256" key="6">
    <source>
        <dbReference type="ARBA" id="ARBA00023274"/>
    </source>
</evidence>
<evidence type="ECO:0000256" key="7">
    <source>
        <dbReference type="ARBA" id="ARBA00035138"/>
    </source>
</evidence>
<dbReference type="GO" id="GO:0005763">
    <property type="term" value="C:mitochondrial small ribosomal subunit"/>
    <property type="evidence" value="ECO:0007669"/>
    <property type="project" value="InterPro"/>
</dbReference>
<evidence type="ECO:0000256" key="4">
    <source>
        <dbReference type="ARBA" id="ARBA00022980"/>
    </source>
</evidence>
<dbReference type="EMBL" id="GEFM01000189">
    <property type="protein sequence ID" value="JAP75607.1"/>
    <property type="molecule type" value="mRNA"/>
</dbReference>
<evidence type="ECO:0000256" key="8">
    <source>
        <dbReference type="ARBA" id="ARBA00035344"/>
    </source>
</evidence>
<keyword evidence="6" id="KW-0687">Ribonucleoprotein</keyword>
<dbReference type="PANTHER" id="PTHR21035">
    <property type="entry name" value="28S RIBOSOMAL PROTEIN S26, MITOCHONDRIAL"/>
    <property type="match status" value="1"/>
</dbReference>
<name>A0A131Y9Q3_IXORI</name>
<dbReference type="AlphaFoldDB" id="A0A131Y9Q3"/>
<keyword evidence="9" id="KW-0175">Coiled coil</keyword>
<evidence type="ECO:0000313" key="10">
    <source>
        <dbReference type="EMBL" id="JAP75607.1"/>
    </source>
</evidence>
<accession>A0A131Y9Q3</accession>
<evidence type="ECO:0000256" key="2">
    <source>
        <dbReference type="ARBA" id="ARBA00009672"/>
    </source>
</evidence>
<proteinExistence type="evidence at transcript level"/>
<reference evidence="10" key="1">
    <citation type="submission" date="2016-02" db="EMBL/GenBank/DDBJ databases">
        <title>RNAseq analyses of the midgut from blood- or serum-fed Ixodes ricinus ticks.</title>
        <authorList>
            <person name="Perner J."/>
            <person name="Provaznik J."/>
            <person name="Schrenkova J."/>
            <person name="Urbanova V."/>
            <person name="Ribeiro J.M."/>
            <person name="Kopacek P."/>
        </authorList>
    </citation>
    <scope>NUCLEOTIDE SEQUENCE</scope>
    <source>
        <tissue evidence="10">Gut</tissue>
    </source>
</reference>
<dbReference type="PANTHER" id="PTHR21035:SF2">
    <property type="entry name" value="SMALL RIBOSOMAL SUBUNIT PROTEIN MS26"/>
    <property type="match status" value="1"/>
</dbReference>
<evidence type="ECO:0000256" key="1">
    <source>
        <dbReference type="ARBA" id="ARBA00004173"/>
    </source>
</evidence>
<keyword evidence="5" id="KW-0496">Mitochondrion</keyword>
<protein>
    <recommendedName>
        <fullName evidence="7">Small ribosomal subunit protein mS26</fullName>
    </recommendedName>
    <alternativeName>
        <fullName evidence="8">28S ribosomal protein S26, mitochondrial</fullName>
    </alternativeName>
</protein>
<organism evidence="10">
    <name type="scientific">Ixodes ricinus</name>
    <name type="common">Common tick</name>
    <name type="synonym">Acarus ricinus</name>
    <dbReference type="NCBI Taxonomy" id="34613"/>
    <lineage>
        <taxon>Eukaryota</taxon>
        <taxon>Metazoa</taxon>
        <taxon>Ecdysozoa</taxon>
        <taxon>Arthropoda</taxon>
        <taxon>Chelicerata</taxon>
        <taxon>Arachnida</taxon>
        <taxon>Acari</taxon>
        <taxon>Parasitiformes</taxon>
        <taxon>Ixodida</taxon>
        <taxon>Ixodoidea</taxon>
        <taxon>Ixodidae</taxon>
        <taxon>Ixodinae</taxon>
        <taxon>Ixodes</taxon>
    </lineage>
</organism>
<keyword evidence="4 10" id="KW-0689">Ribosomal protein</keyword>
<dbReference type="InterPro" id="IPR026140">
    <property type="entry name" value="Ribosomal_mS26"/>
</dbReference>
<sequence length="230" mass="27075">MLTTVLGRLPLLPAGKTACCSIQRLDASIVLGVQQQRWKRIRQRKPRWMPIAPSKLFNIIEHKPADPDETRQLKRLYDLYRTEIKSLRHYFMKEHQLALEEADKFSAVSLEEVREHERLLEENEKENQRVARMREERNKQEAEKMVEDLLQREVEAKAKLVELKEHIEQIVREEKAKSDTYITMEKLDAAIEFAIEHPVSYSYAIDPKGNQLWEGTPHYEVSLQESSPKS</sequence>